<dbReference type="EMBL" id="JAINDJ010000002">
    <property type="protein sequence ID" value="KAG9459850.1"/>
    <property type="molecule type" value="Genomic_DNA"/>
</dbReference>
<organism evidence="2 3">
    <name type="scientific">Aristolochia fimbriata</name>
    <name type="common">White veined hardy Dutchman's pipe vine</name>
    <dbReference type="NCBI Taxonomy" id="158543"/>
    <lineage>
        <taxon>Eukaryota</taxon>
        <taxon>Viridiplantae</taxon>
        <taxon>Streptophyta</taxon>
        <taxon>Embryophyta</taxon>
        <taxon>Tracheophyta</taxon>
        <taxon>Spermatophyta</taxon>
        <taxon>Magnoliopsida</taxon>
        <taxon>Magnoliidae</taxon>
        <taxon>Piperales</taxon>
        <taxon>Aristolochiaceae</taxon>
        <taxon>Aristolochia</taxon>
    </lineage>
</organism>
<accession>A0AAV7FHG6</accession>
<gene>
    <name evidence="2" type="ORF">H6P81_004358</name>
</gene>
<keyword evidence="1" id="KW-1133">Transmembrane helix</keyword>
<evidence type="ECO:0000313" key="3">
    <source>
        <dbReference type="Proteomes" id="UP000825729"/>
    </source>
</evidence>
<keyword evidence="3" id="KW-1185">Reference proteome</keyword>
<protein>
    <submittedName>
        <fullName evidence="2">Uncharacterized protein</fullName>
    </submittedName>
</protein>
<comment type="caution">
    <text evidence="2">The sequence shown here is derived from an EMBL/GenBank/DDBJ whole genome shotgun (WGS) entry which is preliminary data.</text>
</comment>
<feature type="transmembrane region" description="Helical" evidence="1">
    <location>
        <begin position="100"/>
        <end position="118"/>
    </location>
</feature>
<keyword evidence="1" id="KW-0472">Membrane</keyword>
<feature type="transmembrane region" description="Helical" evidence="1">
    <location>
        <begin position="24"/>
        <end position="41"/>
    </location>
</feature>
<dbReference type="PANTHER" id="PTHR33306">
    <property type="entry name" value="EXPRESSED PROTEIN-RELATED-RELATED"/>
    <property type="match status" value="1"/>
</dbReference>
<dbReference type="Proteomes" id="UP000825729">
    <property type="component" value="Unassembled WGS sequence"/>
</dbReference>
<keyword evidence="1" id="KW-0812">Transmembrane</keyword>
<dbReference type="PANTHER" id="PTHR33306:SF22">
    <property type="entry name" value="TRANSMEMBRANE PROTEIN"/>
    <property type="match status" value="1"/>
</dbReference>
<evidence type="ECO:0000256" key="1">
    <source>
        <dbReference type="SAM" id="Phobius"/>
    </source>
</evidence>
<dbReference type="AlphaFoldDB" id="A0AAV7FHG6"/>
<reference evidence="2 3" key="1">
    <citation type="submission" date="2021-07" db="EMBL/GenBank/DDBJ databases">
        <title>The Aristolochia fimbriata genome: insights into angiosperm evolution, floral development and chemical biosynthesis.</title>
        <authorList>
            <person name="Jiao Y."/>
        </authorList>
    </citation>
    <scope>NUCLEOTIDE SEQUENCE [LARGE SCALE GENOMIC DNA]</scope>
    <source>
        <strain evidence="2">IBCAS-2021</strain>
        <tissue evidence="2">Leaf</tissue>
    </source>
</reference>
<proteinExistence type="predicted"/>
<sequence>MAAEQKAQPGSNLWGAGYYSEQRILALASLAFVFFFVWYVVYEAIMVTAAEQLKRLLVVSPLLIVVVVHWLSALPSSTRYTPTTFAVPDYEPGSIHRAGGSPWGLALLLLLLFFLISYQPSFHRFAFK</sequence>
<feature type="transmembrane region" description="Helical" evidence="1">
    <location>
        <begin position="53"/>
        <end position="72"/>
    </location>
</feature>
<evidence type="ECO:0000313" key="2">
    <source>
        <dbReference type="EMBL" id="KAG9459850.1"/>
    </source>
</evidence>
<name>A0AAV7FHG6_ARIFI</name>